<comment type="caution">
    <text evidence="2">The sequence shown here is derived from an EMBL/GenBank/DDBJ whole genome shotgun (WGS) entry which is preliminary data.</text>
</comment>
<gene>
    <name evidence="2" type="ORF">EUBDOL_01710</name>
</gene>
<feature type="domain" description="Large polyvalent protein associated" evidence="1">
    <location>
        <begin position="9"/>
        <end position="103"/>
    </location>
</feature>
<protein>
    <recommendedName>
        <fullName evidence="1">Large polyvalent protein associated domain-containing protein</fullName>
    </recommendedName>
</protein>
<evidence type="ECO:0000259" key="1">
    <source>
        <dbReference type="Pfam" id="PF18843"/>
    </source>
</evidence>
<dbReference type="HOGENOM" id="CLU_165343_0_0_9"/>
<accession>A8RE73</accession>
<dbReference type="EMBL" id="ABAW02000024">
    <property type="protein sequence ID" value="EDP10466.1"/>
    <property type="molecule type" value="Genomic_DNA"/>
</dbReference>
<reference evidence="2 3" key="2">
    <citation type="submission" date="2007-09" db="EMBL/GenBank/DDBJ databases">
        <authorList>
            <person name="Fulton L."/>
            <person name="Clifton S."/>
            <person name="Fulton B."/>
            <person name="Xu J."/>
            <person name="Minx P."/>
            <person name="Pepin K.H."/>
            <person name="Johnson M."/>
            <person name="Thiruvilangam P."/>
            <person name="Bhonagiri V."/>
            <person name="Nash W.E."/>
            <person name="Mardis E.R."/>
            <person name="Wilson R.K."/>
        </authorList>
    </citation>
    <scope>NUCLEOTIDE SEQUENCE [LARGE SCALE GENOMIC DNA]</scope>
    <source>
        <strain evidence="2 3">DSM 3991</strain>
    </source>
</reference>
<dbReference type="AlphaFoldDB" id="A8RE73"/>
<name>A8RE73_9FIRM</name>
<proteinExistence type="predicted"/>
<dbReference type="RefSeq" id="WP_004800346.1">
    <property type="nucleotide sequence ID" value="NZ_DS483477.1"/>
</dbReference>
<dbReference type="GeneID" id="92793811"/>
<evidence type="ECO:0000313" key="3">
    <source>
        <dbReference type="Proteomes" id="UP000004090"/>
    </source>
</evidence>
<dbReference type="Proteomes" id="UP000004090">
    <property type="component" value="Unassembled WGS sequence"/>
</dbReference>
<dbReference type="Pfam" id="PF18843">
    <property type="entry name" value="LPD28"/>
    <property type="match status" value="1"/>
</dbReference>
<evidence type="ECO:0000313" key="2">
    <source>
        <dbReference type="EMBL" id="EDP10466.1"/>
    </source>
</evidence>
<dbReference type="eggNOG" id="ENOG5030J45">
    <property type="taxonomic scope" value="Bacteria"/>
</dbReference>
<dbReference type="InterPro" id="IPR040809">
    <property type="entry name" value="LPD28"/>
</dbReference>
<reference evidence="2 3" key="1">
    <citation type="submission" date="2007-09" db="EMBL/GenBank/DDBJ databases">
        <title>Draft genome sequence of Eubacterium dolichum (DSM 3991).</title>
        <authorList>
            <person name="Sudarsanam P."/>
            <person name="Ley R."/>
            <person name="Guruge J."/>
            <person name="Turnbaugh P.J."/>
            <person name="Mahowald M."/>
            <person name="Liep D."/>
            <person name="Gordon J."/>
        </authorList>
    </citation>
    <scope>NUCLEOTIDE SEQUENCE [LARGE SCALE GENOMIC DNA]</scope>
    <source>
        <strain evidence="2 3">DSM 3991</strain>
    </source>
</reference>
<sequence>MTKEEFDKLRCEPIKLFNKEVLYADLRVNNLHLPDNIYRYELRHDDKCQGILCEIAHRILVNFQGTILSDKKINLGKQGYRLIDEDKDIQYLDKDNMTVNDYLHQQKNIQRMER</sequence>
<organism evidence="2 3">
    <name type="scientific">Amedibacillus dolichus DSM 3991</name>
    <dbReference type="NCBI Taxonomy" id="428127"/>
    <lineage>
        <taxon>Bacteria</taxon>
        <taxon>Bacillati</taxon>
        <taxon>Bacillota</taxon>
        <taxon>Erysipelotrichia</taxon>
        <taxon>Erysipelotrichales</taxon>
        <taxon>Erysipelotrichaceae</taxon>
        <taxon>Amedibacillus</taxon>
    </lineage>
</organism>